<organism evidence="2 3">
    <name type="scientific">Paludisphaera borealis</name>
    <dbReference type="NCBI Taxonomy" id="1387353"/>
    <lineage>
        <taxon>Bacteria</taxon>
        <taxon>Pseudomonadati</taxon>
        <taxon>Planctomycetota</taxon>
        <taxon>Planctomycetia</taxon>
        <taxon>Isosphaerales</taxon>
        <taxon>Isosphaeraceae</taxon>
        <taxon>Paludisphaera</taxon>
    </lineage>
</organism>
<dbReference type="Gene3D" id="2.60.40.10">
    <property type="entry name" value="Immunoglobulins"/>
    <property type="match status" value="1"/>
</dbReference>
<feature type="compositionally biased region" description="Polar residues" evidence="1">
    <location>
        <begin position="515"/>
        <end position="539"/>
    </location>
</feature>
<dbReference type="Proteomes" id="UP000186309">
    <property type="component" value="Chromosome"/>
</dbReference>
<dbReference type="OrthoDB" id="1746166at2"/>
<dbReference type="AlphaFoldDB" id="A0A1U7CTW8"/>
<feature type="region of interest" description="Disordered" evidence="1">
    <location>
        <begin position="763"/>
        <end position="788"/>
    </location>
</feature>
<dbReference type="InterPro" id="IPR013783">
    <property type="entry name" value="Ig-like_fold"/>
</dbReference>
<protein>
    <submittedName>
        <fullName evidence="2">Uncharacterized protein</fullName>
    </submittedName>
</protein>
<proteinExistence type="predicted"/>
<gene>
    <name evidence="2" type="ORF">BSF38_03885</name>
</gene>
<dbReference type="RefSeq" id="WP_076348380.1">
    <property type="nucleotide sequence ID" value="NZ_CP019082.1"/>
</dbReference>
<evidence type="ECO:0000313" key="2">
    <source>
        <dbReference type="EMBL" id="APW62346.1"/>
    </source>
</evidence>
<accession>A0A1U7CTW8</accession>
<evidence type="ECO:0000313" key="3">
    <source>
        <dbReference type="Proteomes" id="UP000186309"/>
    </source>
</evidence>
<dbReference type="EMBL" id="CP019082">
    <property type="protein sequence ID" value="APW62346.1"/>
    <property type="molecule type" value="Genomic_DNA"/>
</dbReference>
<feature type="compositionally biased region" description="Basic and acidic residues" evidence="1">
    <location>
        <begin position="766"/>
        <end position="788"/>
    </location>
</feature>
<reference evidence="3" key="1">
    <citation type="submission" date="2016-12" db="EMBL/GenBank/DDBJ databases">
        <title>Comparative genomics of four Isosphaeraceae planctomycetes: a common pool of plasmids and glycoside hydrolase genes.</title>
        <authorList>
            <person name="Ivanova A."/>
        </authorList>
    </citation>
    <scope>NUCLEOTIDE SEQUENCE [LARGE SCALE GENOMIC DNA]</scope>
    <source>
        <strain evidence="3">PX4</strain>
    </source>
</reference>
<evidence type="ECO:0000256" key="1">
    <source>
        <dbReference type="SAM" id="MobiDB-lite"/>
    </source>
</evidence>
<feature type="region of interest" description="Disordered" evidence="1">
    <location>
        <begin position="501"/>
        <end position="553"/>
    </location>
</feature>
<dbReference type="STRING" id="1387353.BSF38_03885"/>
<keyword evidence="3" id="KW-1185">Reference proteome</keyword>
<sequence length="788" mass="85325">MPLLSRPIGSYRSFPSRRIWGLAAVALLLLTRASPGQIAQSGFKQISLPGFGDRHNSYSWSMKWFNGNLYIGTNRDFQCVENATIAFYYPIVIPLQAIFAEPDVPCPSNPADLDLRAEIWRFSPSNGQWTRIYQSDFVPGTTVARDIGYRDMVVYQEADGTEALYIVGCTAREFTPGMPPPRILRMTIANDPVTGQPGEVFEAIPQDPGTFMGDTKAVTFRATAVYNNRLYVSASLGLTGNGSVLESSNPRLGNNSFRQVTPSQLQVYEMSVFNNSLYFGAGDQSTGYSVWKTNASGNLPYTITPVVTGGAGRGPIMTSVVSMYPFQGRLYVGSAGWYSTLLPSSELIRINPNDSWELISGNIRLTSNGLVFPLSGLGDGFGNPFNAHIWRLEEHQGVLYAGTNDDSWALRFTPLAPFFRSEFGFDIFASPNGVAWSPITRNGLGDMYNFGLRTFASTPVGLFVGTVNYVQGTEVWLGGSVASTAASAAVAMSGAAAAEVMSPEPIRRRRSSRSAPQQATPGTVATGGSQPAPSTNQLSGGDGVPHSPLLPEGLEVESHGKNALVSWSPQPEAALYHVFRSTYRKTDLGFLLGIGAEAEGQEDPLRPGEAPGVFSVPGPYVEIGTATKPLFDDRNIVKKGAYAYYVQAEDRKGKLSPPSNIKMIPDLGPPATFERIRTELIDFILADKARAMERAGLLDLLDQSRTAAAGKDLATAKARLNEVQQRLTRLRESSPAAPPASPLNILIARLARRIDLSLTGVLPGDDLTREEGASQDRARPRVAPERTR</sequence>
<dbReference type="KEGG" id="pbor:BSF38_03885"/>
<name>A0A1U7CTW8_9BACT</name>